<reference evidence="1 2" key="1">
    <citation type="journal article" date="2015" name="Genome Announc.">
        <title>Whole-Genome Sequence of Leptospira interrogans Serovar Hardjo Subtype Hardjoprajitno Strain Norma, Isolated from Cattle in a Leptospirosis Outbreak in Brazil.</title>
        <authorList>
            <person name="Cosate M.R."/>
            <person name="Soares S.C."/>
            <person name="Mendes T.A."/>
            <person name="Raittz R.T."/>
            <person name="Moreira E.C."/>
            <person name="Leite R."/>
            <person name="Fernandes G.R."/>
            <person name="Haddad J.P."/>
            <person name="Ortega J.M."/>
        </authorList>
    </citation>
    <scope>NUCLEOTIDE SEQUENCE [LARGE SCALE GENOMIC DNA]</scope>
    <source>
        <strain evidence="1 2">Norma</strain>
    </source>
</reference>
<organism evidence="1">
    <name type="scientific">Leptospira interrogans serovar Hardjo str. Norma</name>
    <dbReference type="NCBI Taxonomy" id="1279460"/>
    <lineage>
        <taxon>Bacteria</taxon>
        <taxon>Pseudomonadati</taxon>
        <taxon>Spirochaetota</taxon>
        <taxon>Spirochaetia</taxon>
        <taxon>Leptospirales</taxon>
        <taxon>Leptospiraceae</taxon>
        <taxon>Leptospira</taxon>
    </lineage>
</organism>
<protein>
    <submittedName>
        <fullName evidence="1">Uncharacterized protein</fullName>
    </submittedName>
</protein>
<name>A0A0M4NWB5_LEPIR</name>
<sequence>MNSKIVGTYTFRKFFLIFLRPTLVSLESFGVHKRSKEIFNLK</sequence>
<dbReference type="PATRIC" id="fig|1279460.3.peg.1024"/>
<accession>A0A0M4NWB5</accession>
<dbReference type="EMBL" id="CP012603">
    <property type="protein sequence ID" value="ALE38229.1"/>
    <property type="molecule type" value="Genomic_DNA"/>
</dbReference>
<proteinExistence type="predicted"/>
<dbReference type="AntiFam" id="ANF00051">
    <property type="entry name" value="Translation of DNA tandem repeat"/>
</dbReference>
<dbReference type="Proteomes" id="UP000056502">
    <property type="component" value="Chromosome I"/>
</dbReference>
<evidence type="ECO:0000313" key="1">
    <source>
        <dbReference type="EMBL" id="ALE38229.1"/>
    </source>
</evidence>
<gene>
    <name evidence="1" type="ORF">G436_1018</name>
</gene>
<dbReference type="AlphaFoldDB" id="A0A0M4NWB5"/>
<evidence type="ECO:0000313" key="2">
    <source>
        <dbReference type="Proteomes" id="UP000056502"/>
    </source>
</evidence>